<feature type="domain" description="ABC transporter" evidence="5">
    <location>
        <begin position="13"/>
        <end position="233"/>
    </location>
</feature>
<sequence>MKCEPIPCPNAIIELKNISHHYANHIQALHDINLCLHQGDYLCLLGSNGAGKSSLVKIIVGLLEPSEGSVSYYIDRYAISYLPQESYHLASMPASVWEVILSGNQDRRAPYFLYKRGVKQYAKELLEDLNIGHLADRQISQLSGGQKRRVLLARSLVSKPKLLILDEPTTGLDTQATADLYALLAQLNDKGLSILMVSHDQDAVRKYAKNVVLIDKTIQFFGSKHFWHLKEQEKNQ</sequence>
<dbReference type="SUPFAM" id="SSF52540">
    <property type="entry name" value="P-loop containing nucleoside triphosphate hydrolases"/>
    <property type="match status" value="1"/>
</dbReference>
<dbReference type="GO" id="GO:0016887">
    <property type="term" value="F:ATP hydrolysis activity"/>
    <property type="evidence" value="ECO:0007669"/>
    <property type="project" value="InterPro"/>
</dbReference>
<dbReference type="PROSITE" id="PS50893">
    <property type="entry name" value="ABC_TRANSPORTER_2"/>
    <property type="match status" value="1"/>
</dbReference>
<comment type="similarity">
    <text evidence="1">Belongs to the ABC transporter superfamily.</text>
</comment>
<keyword evidence="2" id="KW-0813">Transport</keyword>
<proteinExistence type="inferred from homology"/>
<evidence type="ECO:0000256" key="2">
    <source>
        <dbReference type="ARBA" id="ARBA00022448"/>
    </source>
</evidence>
<keyword evidence="3" id="KW-0547">Nucleotide-binding</keyword>
<dbReference type="Gene3D" id="3.40.50.300">
    <property type="entry name" value="P-loop containing nucleotide triphosphate hydrolases"/>
    <property type="match status" value="1"/>
</dbReference>
<gene>
    <name evidence="6" type="ORF">HCT46_03175</name>
</gene>
<reference evidence="6" key="1">
    <citation type="submission" date="2020-03" db="EMBL/GenBank/DDBJ databases">
        <title>Spirochaetal bacteria isolated from arthropods constitute a novel genus Entomospira genus novum within the order Spirochaetales.</title>
        <authorList>
            <person name="Grana-Miraglia L."/>
            <person name="Sikutova S."/>
            <person name="Fingerle V."/>
            <person name="Sing A."/>
            <person name="Castillo-Ramirez S."/>
            <person name="Margos G."/>
            <person name="Rudolf I."/>
        </authorList>
    </citation>
    <scope>NUCLEOTIDE SEQUENCE</scope>
    <source>
        <strain evidence="6">BR208</strain>
    </source>
</reference>
<dbReference type="GO" id="GO:0005524">
    <property type="term" value="F:ATP binding"/>
    <property type="evidence" value="ECO:0007669"/>
    <property type="project" value="UniProtKB-KW"/>
</dbReference>
<dbReference type="SMART" id="SM00382">
    <property type="entry name" value="AAA"/>
    <property type="match status" value="1"/>
</dbReference>
<dbReference type="PANTHER" id="PTHR42734">
    <property type="entry name" value="METAL TRANSPORT SYSTEM ATP-BINDING PROTEIN TM_0124-RELATED"/>
    <property type="match status" value="1"/>
</dbReference>
<name>A0A968GEU8_9SPIO</name>
<dbReference type="EMBL" id="JAATLK010000001">
    <property type="protein sequence ID" value="NIZ46918.1"/>
    <property type="molecule type" value="Genomic_DNA"/>
</dbReference>
<dbReference type="AlphaFoldDB" id="A0A968GEU8"/>
<dbReference type="Pfam" id="PF00005">
    <property type="entry name" value="ABC_tran"/>
    <property type="match status" value="1"/>
</dbReference>
<evidence type="ECO:0000256" key="4">
    <source>
        <dbReference type="ARBA" id="ARBA00022840"/>
    </source>
</evidence>
<dbReference type="InterPro" id="IPR003439">
    <property type="entry name" value="ABC_transporter-like_ATP-bd"/>
</dbReference>
<dbReference type="InterPro" id="IPR017871">
    <property type="entry name" value="ABC_transporter-like_CS"/>
</dbReference>
<keyword evidence="4 6" id="KW-0067">ATP-binding</keyword>
<dbReference type="InterPro" id="IPR027417">
    <property type="entry name" value="P-loop_NTPase"/>
</dbReference>
<dbReference type="PROSITE" id="PS00211">
    <property type="entry name" value="ABC_TRANSPORTER_1"/>
    <property type="match status" value="1"/>
</dbReference>
<protein>
    <submittedName>
        <fullName evidence="6">ABC transporter ATP-binding protein</fullName>
    </submittedName>
</protein>
<keyword evidence="7" id="KW-1185">Reference proteome</keyword>
<dbReference type="RefSeq" id="WP_167703359.1">
    <property type="nucleotide sequence ID" value="NZ_CP118168.1"/>
</dbReference>
<evidence type="ECO:0000256" key="1">
    <source>
        <dbReference type="ARBA" id="ARBA00005417"/>
    </source>
</evidence>
<comment type="caution">
    <text evidence="6">The sequence shown here is derived from an EMBL/GenBank/DDBJ whole genome shotgun (WGS) entry which is preliminary data.</text>
</comment>
<dbReference type="PANTHER" id="PTHR42734:SF17">
    <property type="entry name" value="METAL TRANSPORT SYSTEM ATP-BINDING PROTEIN TM_0124-RELATED"/>
    <property type="match status" value="1"/>
</dbReference>
<evidence type="ECO:0000259" key="5">
    <source>
        <dbReference type="PROSITE" id="PS50893"/>
    </source>
</evidence>
<dbReference type="CDD" id="cd03235">
    <property type="entry name" value="ABC_Metallic_Cations"/>
    <property type="match status" value="1"/>
</dbReference>
<organism evidence="6 7">
    <name type="scientific">Entomospira nematocerorum</name>
    <dbReference type="NCBI Taxonomy" id="2719987"/>
    <lineage>
        <taxon>Bacteria</taxon>
        <taxon>Pseudomonadati</taxon>
        <taxon>Spirochaetota</taxon>
        <taxon>Spirochaetia</taxon>
        <taxon>Spirochaetales</taxon>
        <taxon>Spirochaetaceae</taxon>
        <taxon>Entomospira</taxon>
    </lineage>
</organism>
<evidence type="ECO:0000313" key="6">
    <source>
        <dbReference type="EMBL" id="NIZ46918.1"/>
    </source>
</evidence>
<evidence type="ECO:0000313" key="7">
    <source>
        <dbReference type="Proteomes" id="UP000752013"/>
    </source>
</evidence>
<dbReference type="InterPro" id="IPR003593">
    <property type="entry name" value="AAA+_ATPase"/>
</dbReference>
<evidence type="ECO:0000256" key="3">
    <source>
        <dbReference type="ARBA" id="ARBA00022741"/>
    </source>
</evidence>
<dbReference type="Proteomes" id="UP000752013">
    <property type="component" value="Unassembled WGS sequence"/>
</dbReference>
<dbReference type="InterPro" id="IPR050153">
    <property type="entry name" value="Metal_Ion_Import_ABC"/>
</dbReference>
<accession>A0A968GEU8</accession>